<dbReference type="SUPFAM" id="SSF47954">
    <property type="entry name" value="Cyclin-like"/>
    <property type="match status" value="2"/>
</dbReference>
<keyword evidence="15" id="KW-1185">Reference proteome</keyword>
<evidence type="ECO:0000256" key="2">
    <source>
        <dbReference type="ARBA" id="ARBA00013932"/>
    </source>
</evidence>
<dbReference type="PANTHER" id="PTHR11618:SF13">
    <property type="entry name" value="TRANSCRIPTION INITIATION FACTOR IIB"/>
    <property type="match status" value="1"/>
</dbReference>
<organism evidence="14 15">
    <name type="scientific">candidate division MSBL1 archaeon SCGC-AAA259B11</name>
    <dbReference type="NCBI Taxonomy" id="1698260"/>
    <lineage>
        <taxon>Archaea</taxon>
        <taxon>Methanobacteriati</taxon>
        <taxon>Methanobacteriota</taxon>
        <taxon>candidate division MSBL1</taxon>
    </lineage>
</organism>
<evidence type="ECO:0000256" key="4">
    <source>
        <dbReference type="ARBA" id="ARBA00022737"/>
    </source>
</evidence>
<dbReference type="NCBIfam" id="NF001658">
    <property type="entry name" value="PRK00423.1"/>
    <property type="match status" value="1"/>
</dbReference>
<feature type="binding site" evidence="10">
    <location>
        <position position="24"/>
    </location>
    <ligand>
        <name>Zn(2+)</name>
        <dbReference type="ChEBI" id="CHEBI:29105"/>
    </ligand>
</feature>
<feature type="binding site" evidence="10">
    <location>
        <position position="40"/>
    </location>
    <ligand>
        <name>Zn(2+)</name>
        <dbReference type="ChEBI" id="CHEBI:29105"/>
    </ligand>
</feature>
<dbReference type="InterPro" id="IPR036915">
    <property type="entry name" value="Cyclin-like_sf"/>
</dbReference>
<sequence length="317" mass="35822">MLLTDTYPPEEKKNRKTKTECPACGKNVTVRDYQQSTIVCESCGLVLKESIKDRGPEWTAYSQEGYEEKSRAGPPSTETIHDKGLSTNIDWSNRDGRGKSLSPQRRRQMYRLRKWQRRTRISGAIDRNLALALSEMNRMSSQLGLKRNLQEIASKIYREAAKEGLIRGRSIEGVASAVLYAACREAQIPRTLEEIAEVSRVDLGEVSRTYRFIAREPDIHLPVTDPARYVARFGSKLDISGEVRVEAMRIIRRAQEKKLTSGKSPTGIAAAAIYIAALKCGEGRTQREVSEVADVTEVTIRNRYKELVEELDEEIDI</sequence>
<keyword evidence="7 10" id="KW-0805">Transcription regulation</keyword>
<feature type="binding site" evidence="10">
    <location>
        <position position="21"/>
    </location>
    <ligand>
        <name>Zn(2+)</name>
        <dbReference type="ChEBI" id="CHEBI:29105"/>
    </ligand>
</feature>
<dbReference type="InterPro" id="IPR023486">
    <property type="entry name" value="TFIIB_CS"/>
</dbReference>
<dbReference type="Pfam" id="PF00382">
    <property type="entry name" value="TFIIB"/>
    <property type="match status" value="2"/>
</dbReference>
<accession>A0A133U8Z2</accession>
<feature type="repeat" description="1" evidence="10">
    <location>
        <begin position="134"/>
        <end position="217"/>
    </location>
</feature>
<proteinExistence type="inferred from homology"/>
<feature type="binding site" evidence="10">
    <location>
        <position position="43"/>
    </location>
    <ligand>
        <name>Zn(2+)</name>
        <dbReference type="ChEBI" id="CHEBI:29105"/>
    </ligand>
</feature>
<dbReference type="Pfam" id="PF08271">
    <property type="entry name" value="Zn_Ribbon_TF"/>
    <property type="match status" value="1"/>
</dbReference>
<evidence type="ECO:0000256" key="6">
    <source>
        <dbReference type="ARBA" id="ARBA00022833"/>
    </source>
</evidence>
<keyword evidence="6 10" id="KW-0862">Zinc</keyword>
<dbReference type="InterPro" id="IPR013150">
    <property type="entry name" value="TFIIB_cyclin"/>
</dbReference>
<keyword evidence="5 11" id="KW-0863">Zinc-finger</keyword>
<comment type="similarity">
    <text evidence="1 10">Belongs to the TFIIB family.</text>
</comment>
<dbReference type="PROSITE" id="PS00782">
    <property type="entry name" value="TFIIB"/>
    <property type="match status" value="2"/>
</dbReference>
<evidence type="ECO:0000256" key="1">
    <source>
        <dbReference type="ARBA" id="ARBA00010857"/>
    </source>
</evidence>
<keyword evidence="3 10" id="KW-0479">Metal-binding</keyword>
<keyword evidence="8 10" id="KW-0804">Transcription</keyword>
<evidence type="ECO:0000256" key="8">
    <source>
        <dbReference type="ARBA" id="ARBA00023163"/>
    </source>
</evidence>
<dbReference type="InterPro" id="IPR023484">
    <property type="entry name" value="TFIIB_arc"/>
</dbReference>
<dbReference type="Gene3D" id="1.10.472.10">
    <property type="entry name" value="Cyclin-like"/>
    <property type="match status" value="1"/>
</dbReference>
<gene>
    <name evidence="10 14" type="primary">tfb</name>
    <name evidence="14" type="ORF">AKJ61_00240</name>
</gene>
<dbReference type="GO" id="GO:0070897">
    <property type="term" value="P:transcription preinitiation complex assembly"/>
    <property type="evidence" value="ECO:0007669"/>
    <property type="project" value="InterPro"/>
</dbReference>
<comment type="function">
    <text evidence="9 10">Stabilizes TBP binding to an archaeal box-A promoter. Also responsible for recruiting RNA polymerase II to the pre-initiation complex (DNA-TBP-TFIIB).</text>
</comment>
<evidence type="ECO:0000256" key="7">
    <source>
        <dbReference type="ARBA" id="ARBA00023015"/>
    </source>
</evidence>
<evidence type="ECO:0000256" key="9">
    <source>
        <dbReference type="ARBA" id="ARBA00053882"/>
    </source>
</evidence>
<evidence type="ECO:0000313" key="15">
    <source>
        <dbReference type="Proteomes" id="UP000070184"/>
    </source>
</evidence>
<dbReference type="HAMAP" id="MF_00383">
    <property type="entry name" value="TF2B_arch"/>
    <property type="match status" value="1"/>
</dbReference>
<dbReference type="FunFam" id="1.10.472.10:FF:000023">
    <property type="entry name" value="Transcription initiation factor IIB"/>
    <property type="match status" value="1"/>
</dbReference>
<evidence type="ECO:0000256" key="12">
    <source>
        <dbReference type="SAM" id="MobiDB-lite"/>
    </source>
</evidence>
<dbReference type="GO" id="GO:0003743">
    <property type="term" value="F:translation initiation factor activity"/>
    <property type="evidence" value="ECO:0007669"/>
    <property type="project" value="UniProtKB-KW"/>
</dbReference>
<dbReference type="InterPro" id="IPR013137">
    <property type="entry name" value="Znf_TFIIB"/>
</dbReference>
<evidence type="ECO:0000313" key="14">
    <source>
        <dbReference type="EMBL" id="KXA90606.1"/>
    </source>
</evidence>
<name>A0A133U8Z2_9EURY</name>
<feature type="domain" description="TFIIB-type" evidence="13">
    <location>
        <begin position="17"/>
        <end position="48"/>
    </location>
</feature>
<dbReference type="PANTHER" id="PTHR11618">
    <property type="entry name" value="TRANSCRIPTION INITIATION FACTOR IIB-RELATED"/>
    <property type="match status" value="1"/>
</dbReference>
<dbReference type="GO" id="GO:0008270">
    <property type="term" value="F:zinc ion binding"/>
    <property type="evidence" value="ECO:0007669"/>
    <property type="project" value="UniProtKB-UniRule"/>
</dbReference>
<dbReference type="InterPro" id="IPR013763">
    <property type="entry name" value="Cyclin-like_dom"/>
</dbReference>
<evidence type="ECO:0000256" key="3">
    <source>
        <dbReference type="ARBA" id="ARBA00022723"/>
    </source>
</evidence>
<dbReference type="GO" id="GO:0097550">
    <property type="term" value="C:transcription preinitiation complex"/>
    <property type="evidence" value="ECO:0007669"/>
    <property type="project" value="TreeGrafter"/>
</dbReference>
<dbReference type="SMART" id="SM00385">
    <property type="entry name" value="CYCLIN"/>
    <property type="match status" value="2"/>
</dbReference>
<protein>
    <recommendedName>
        <fullName evidence="2 10">Transcription initiation factor IIB</fullName>
        <shortName evidence="10">TFIIB</shortName>
    </recommendedName>
</protein>
<dbReference type="GO" id="GO:0003700">
    <property type="term" value="F:DNA-binding transcription factor activity"/>
    <property type="evidence" value="ECO:0007669"/>
    <property type="project" value="UniProtKB-UniRule"/>
</dbReference>
<keyword evidence="4 10" id="KW-0677">Repeat</keyword>
<keyword evidence="14" id="KW-0396">Initiation factor</keyword>
<dbReference type="InterPro" id="IPR000812">
    <property type="entry name" value="TFIIB"/>
</dbReference>
<dbReference type="EMBL" id="LHXK01000002">
    <property type="protein sequence ID" value="KXA90606.1"/>
    <property type="molecule type" value="Genomic_DNA"/>
</dbReference>
<dbReference type="PRINTS" id="PR00685">
    <property type="entry name" value="TIFACTORIIB"/>
</dbReference>
<dbReference type="SUPFAM" id="SSF57783">
    <property type="entry name" value="Zinc beta-ribbon"/>
    <property type="match status" value="1"/>
</dbReference>
<dbReference type="PROSITE" id="PS51134">
    <property type="entry name" value="ZF_TFIIB"/>
    <property type="match status" value="1"/>
</dbReference>
<keyword evidence="14" id="KW-0648">Protein biosynthesis</keyword>
<dbReference type="GO" id="GO:0017025">
    <property type="term" value="F:TBP-class protein binding"/>
    <property type="evidence" value="ECO:0007669"/>
    <property type="project" value="InterPro"/>
</dbReference>
<comment type="caution">
    <text evidence="14">The sequence shown here is derived from an EMBL/GenBank/DDBJ whole genome shotgun (WGS) entry which is preliminary data.</text>
</comment>
<reference evidence="14 15" key="1">
    <citation type="journal article" date="2016" name="Sci. Rep.">
        <title>Metabolic traits of an uncultured archaeal lineage -MSBL1- from brine pools of the Red Sea.</title>
        <authorList>
            <person name="Mwirichia R."/>
            <person name="Alam I."/>
            <person name="Rashid M."/>
            <person name="Vinu M."/>
            <person name="Ba-Alawi W."/>
            <person name="Anthony Kamau A."/>
            <person name="Kamanda Ngugi D."/>
            <person name="Goker M."/>
            <person name="Klenk H.P."/>
            <person name="Bajic V."/>
            <person name="Stingl U."/>
        </authorList>
    </citation>
    <scope>NUCLEOTIDE SEQUENCE [LARGE SCALE GENOMIC DNA]</scope>
    <source>
        <strain evidence="14">SCGC-AAA259B11</strain>
    </source>
</reference>
<feature type="region of interest" description="Disordered" evidence="12">
    <location>
        <begin position="63"/>
        <end position="105"/>
    </location>
</feature>
<feature type="repeat" description="2" evidence="10">
    <location>
        <begin position="228"/>
        <end position="309"/>
    </location>
</feature>
<dbReference type="Proteomes" id="UP000070184">
    <property type="component" value="Unassembled WGS sequence"/>
</dbReference>
<evidence type="ECO:0000256" key="10">
    <source>
        <dbReference type="HAMAP-Rule" id="MF_00383"/>
    </source>
</evidence>
<evidence type="ECO:0000256" key="5">
    <source>
        <dbReference type="ARBA" id="ARBA00022771"/>
    </source>
</evidence>
<dbReference type="Gene3D" id="1.10.472.170">
    <property type="match status" value="1"/>
</dbReference>
<dbReference type="FunFam" id="1.10.472.170:FF:000001">
    <property type="entry name" value="Transcription initiation factor IIB"/>
    <property type="match status" value="1"/>
</dbReference>
<dbReference type="AlphaFoldDB" id="A0A133U8Z2"/>
<dbReference type="PATRIC" id="fig|1698260.3.peg.57"/>
<evidence type="ECO:0000259" key="13">
    <source>
        <dbReference type="PROSITE" id="PS51134"/>
    </source>
</evidence>
<evidence type="ECO:0000256" key="11">
    <source>
        <dbReference type="PROSITE-ProRule" id="PRU00469"/>
    </source>
</evidence>
<dbReference type="CDD" id="cd20549">
    <property type="entry name" value="CYCLIN_TFIIB_archaea_like_rpt1"/>
    <property type="match status" value="1"/>
</dbReference>
<dbReference type="CDD" id="cd20550">
    <property type="entry name" value="CYCLIN_TFIIB_archaea_like_rpt2"/>
    <property type="match status" value="1"/>
</dbReference>